<feature type="domain" description="C2" evidence="1">
    <location>
        <begin position="1"/>
        <end position="106"/>
    </location>
</feature>
<protein>
    <recommendedName>
        <fullName evidence="1">C2 domain-containing protein</fullName>
    </recommendedName>
</protein>
<comment type="caution">
    <text evidence="2">The sequence shown here is derived from an EMBL/GenBank/DDBJ whole genome shotgun (WGS) entry which is preliminary data.</text>
</comment>
<evidence type="ECO:0000313" key="2">
    <source>
        <dbReference type="EMBL" id="KAK7380658.1"/>
    </source>
</evidence>
<evidence type="ECO:0000313" key="3">
    <source>
        <dbReference type="Proteomes" id="UP001386955"/>
    </source>
</evidence>
<sequence length="110" mass="12295">MLEQMQYLFVKIVKARRLAPPAEGPFVKVRTSSHYRRTKPASYSPNEPTDSPDWNEVFGLGYNKTDANTATLEISVWDSPTESFLGGVCFDLSDVPVRDPPGNCWVKTNG</sequence>
<dbReference type="AlphaFoldDB" id="A0AAN9RS75"/>
<dbReference type="SMART" id="SM00239">
    <property type="entry name" value="C2"/>
    <property type="match status" value="1"/>
</dbReference>
<evidence type="ECO:0000259" key="1">
    <source>
        <dbReference type="PROSITE" id="PS50004"/>
    </source>
</evidence>
<keyword evidence="3" id="KW-1185">Reference proteome</keyword>
<dbReference type="InterPro" id="IPR047259">
    <property type="entry name" value="QUIRKY-like"/>
</dbReference>
<dbReference type="SUPFAM" id="SSF49562">
    <property type="entry name" value="C2 domain (Calcium/lipid-binding domain, CaLB)"/>
    <property type="match status" value="1"/>
</dbReference>
<proteinExistence type="predicted"/>
<dbReference type="Gene3D" id="2.60.40.150">
    <property type="entry name" value="C2 domain"/>
    <property type="match status" value="1"/>
</dbReference>
<dbReference type="PANTHER" id="PTHR31425:SF36">
    <property type="entry name" value="PROTEIN QUIRKY"/>
    <property type="match status" value="1"/>
</dbReference>
<name>A0AAN9RS75_PSOTE</name>
<dbReference type="PROSITE" id="PS50004">
    <property type="entry name" value="C2"/>
    <property type="match status" value="1"/>
</dbReference>
<dbReference type="Pfam" id="PF00168">
    <property type="entry name" value="C2"/>
    <property type="match status" value="1"/>
</dbReference>
<dbReference type="PANTHER" id="PTHR31425">
    <property type="entry name" value="PHOSPHORIBOSYLANTHRANILATE TRANSFERASE ISOFORM 1"/>
    <property type="match status" value="1"/>
</dbReference>
<gene>
    <name evidence="2" type="ORF">VNO78_33173</name>
</gene>
<reference evidence="2 3" key="1">
    <citation type="submission" date="2024-01" db="EMBL/GenBank/DDBJ databases">
        <title>The genomes of 5 underutilized Papilionoideae crops provide insights into root nodulation and disease resistanc.</title>
        <authorList>
            <person name="Jiang F."/>
        </authorList>
    </citation>
    <scope>NUCLEOTIDE SEQUENCE [LARGE SCALE GENOMIC DNA]</scope>
    <source>
        <strain evidence="2">DUOXIRENSHENG_FW03</strain>
        <tissue evidence="2">Leaves</tissue>
    </source>
</reference>
<accession>A0AAN9RS75</accession>
<dbReference type="Proteomes" id="UP001386955">
    <property type="component" value="Unassembled WGS sequence"/>
</dbReference>
<dbReference type="InterPro" id="IPR000008">
    <property type="entry name" value="C2_dom"/>
</dbReference>
<dbReference type="EMBL" id="JAYMYS010000009">
    <property type="protein sequence ID" value="KAK7380658.1"/>
    <property type="molecule type" value="Genomic_DNA"/>
</dbReference>
<dbReference type="InterPro" id="IPR035892">
    <property type="entry name" value="C2_domain_sf"/>
</dbReference>
<organism evidence="2 3">
    <name type="scientific">Psophocarpus tetragonolobus</name>
    <name type="common">Winged bean</name>
    <name type="synonym">Dolichos tetragonolobus</name>
    <dbReference type="NCBI Taxonomy" id="3891"/>
    <lineage>
        <taxon>Eukaryota</taxon>
        <taxon>Viridiplantae</taxon>
        <taxon>Streptophyta</taxon>
        <taxon>Embryophyta</taxon>
        <taxon>Tracheophyta</taxon>
        <taxon>Spermatophyta</taxon>
        <taxon>Magnoliopsida</taxon>
        <taxon>eudicotyledons</taxon>
        <taxon>Gunneridae</taxon>
        <taxon>Pentapetalae</taxon>
        <taxon>rosids</taxon>
        <taxon>fabids</taxon>
        <taxon>Fabales</taxon>
        <taxon>Fabaceae</taxon>
        <taxon>Papilionoideae</taxon>
        <taxon>50 kb inversion clade</taxon>
        <taxon>NPAAA clade</taxon>
        <taxon>indigoferoid/millettioid clade</taxon>
        <taxon>Phaseoleae</taxon>
        <taxon>Psophocarpus</taxon>
    </lineage>
</organism>